<dbReference type="OrthoDB" id="3553646at2759"/>
<dbReference type="KEGG" id="psco:LY89DRAFT_762721"/>
<dbReference type="Proteomes" id="UP000070700">
    <property type="component" value="Unassembled WGS sequence"/>
</dbReference>
<keyword evidence="1" id="KW-0732">Signal</keyword>
<gene>
    <name evidence="2" type="ORF">LY89DRAFT_762721</name>
</gene>
<name>A0A194XR08_MOLSC</name>
<protein>
    <submittedName>
        <fullName evidence="2">Uncharacterized protein</fullName>
    </submittedName>
</protein>
<accession>A0A194XR08</accession>
<feature type="signal peptide" evidence="1">
    <location>
        <begin position="1"/>
        <end position="21"/>
    </location>
</feature>
<dbReference type="EMBL" id="KQ947406">
    <property type="protein sequence ID" value="KUJ22489.1"/>
    <property type="molecule type" value="Genomic_DNA"/>
</dbReference>
<evidence type="ECO:0000313" key="2">
    <source>
        <dbReference type="EMBL" id="KUJ22489.1"/>
    </source>
</evidence>
<dbReference type="GeneID" id="28831306"/>
<dbReference type="RefSeq" id="XP_018076844.1">
    <property type="nucleotide sequence ID" value="XM_018221580.1"/>
</dbReference>
<feature type="chain" id="PRO_5008268524" evidence="1">
    <location>
        <begin position="22"/>
        <end position="150"/>
    </location>
</feature>
<proteinExistence type="predicted"/>
<keyword evidence="3" id="KW-1185">Reference proteome</keyword>
<dbReference type="InParanoid" id="A0A194XR08"/>
<sequence length="150" mass="16098">MIPAVPFRLSAVSSLISLCLAIPIISRKESKPIYYLSNCFLSTNISTQDAEIDYHISAPKSFPASKPKLISVLNPTESIDYEDSTVMTLPGSPFNLTVVIGDDAYTAKAGTVVGSATGSSVKGTLKCKRLTRIIVYESGETECYADYACS</sequence>
<evidence type="ECO:0000256" key="1">
    <source>
        <dbReference type="SAM" id="SignalP"/>
    </source>
</evidence>
<organism evidence="2 3">
    <name type="scientific">Mollisia scopiformis</name>
    <name type="common">Conifer needle endophyte fungus</name>
    <name type="synonym">Phialocephala scopiformis</name>
    <dbReference type="NCBI Taxonomy" id="149040"/>
    <lineage>
        <taxon>Eukaryota</taxon>
        <taxon>Fungi</taxon>
        <taxon>Dikarya</taxon>
        <taxon>Ascomycota</taxon>
        <taxon>Pezizomycotina</taxon>
        <taxon>Leotiomycetes</taxon>
        <taxon>Helotiales</taxon>
        <taxon>Mollisiaceae</taxon>
        <taxon>Mollisia</taxon>
    </lineage>
</organism>
<dbReference type="AlphaFoldDB" id="A0A194XR08"/>
<reference evidence="2 3" key="1">
    <citation type="submission" date="2015-10" db="EMBL/GenBank/DDBJ databases">
        <title>Full genome of DAOMC 229536 Phialocephala scopiformis, a fungal endophyte of spruce producing the potent anti-insectan compound rugulosin.</title>
        <authorList>
            <consortium name="DOE Joint Genome Institute"/>
            <person name="Walker A.K."/>
            <person name="Frasz S.L."/>
            <person name="Seifert K.A."/>
            <person name="Miller J.D."/>
            <person name="Mondo S.J."/>
            <person name="Labutti K."/>
            <person name="Lipzen A."/>
            <person name="Dockter R."/>
            <person name="Kennedy M."/>
            <person name="Grigoriev I.V."/>
            <person name="Spatafora J.W."/>
        </authorList>
    </citation>
    <scope>NUCLEOTIDE SEQUENCE [LARGE SCALE GENOMIC DNA]</scope>
    <source>
        <strain evidence="2 3">CBS 120377</strain>
    </source>
</reference>
<evidence type="ECO:0000313" key="3">
    <source>
        <dbReference type="Proteomes" id="UP000070700"/>
    </source>
</evidence>